<keyword evidence="8" id="KW-1003">Cell membrane</keyword>
<comment type="function">
    <text evidence="17">Converts lysophosphatidic acid (LPA) into phosphatidic acid by incorporating acyl moiety at the 2 position.</text>
</comment>
<evidence type="ECO:0000256" key="13">
    <source>
        <dbReference type="ARBA" id="ARBA00023136"/>
    </source>
</evidence>
<sequence length="263" mass="29176">MHAPPPKTPLFTVICRFVRLLAWLARTAVRLRRLEHADLETRQHILQQMGAECLRILAAEVRTHNAPPPANGTLLAANHVSWLDIFVLVSLQPCSFIAMRELQSWPFIGKMIGNAGAVFINRSSRKDIDPINTAIAQTLQQGGNICFFPEARTSLGNGVLPLKAALFESALLARAPVQAIALRYYDAHGRRSEAVSFADASLPVSLWRILRMPRIVVRADFAEAIAFAADRFAVKTQVEDFLRRQVLSDSPAPERVLPGQGER</sequence>
<keyword evidence="16 18" id="KW-0012">Acyltransferase</keyword>
<keyword evidence="14 18" id="KW-0594">Phospholipid biosynthesis</keyword>
<evidence type="ECO:0000256" key="11">
    <source>
        <dbReference type="ARBA" id="ARBA00022679"/>
    </source>
</evidence>
<evidence type="ECO:0000256" key="3">
    <source>
        <dbReference type="ARBA" id="ARBA00004728"/>
    </source>
</evidence>
<comment type="pathway">
    <text evidence="4">Lipid metabolism.</text>
</comment>
<evidence type="ECO:0000313" key="20">
    <source>
        <dbReference type="EMBL" id="XHH49826.1"/>
    </source>
</evidence>
<dbReference type="RefSeq" id="WP_027009212.1">
    <property type="nucleotide sequence ID" value="NZ_CP091521.1"/>
</dbReference>
<evidence type="ECO:0000256" key="10">
    <source>
        <dbReference type="ARBA" id="ARBA00022519"/>
    </source>
</evidence>
<comment type="subcellular location">
    <subcellularLocation>
        <location evidence="2">Cell inner membrane</location>
        <topology evidence="2">Peripheral membrane protein</topology>
    </subcellularLocation>
</comment>
<evidence type="ECO:0000256" key="16">
    <source>
        <dbReference type="ARBA" id="ARBA00023315"/>
    </source>
</evidence>
<dbReference type="AlphaFoldDB" id="A0ABD8B821"/>
<evidence type="ECO:0000256" key="18">
    <source>
        <dbReference type="RuleBase" id="RU361267"/>
    </source>
</evidence>
<comment type="pathway">
    <text evidence="3">Phospholipid metabolism; CDP-diacylglycerol biosynthesis; CDP-diacylglycerol from sn-glycerol 3-phosphate: step 2/3.</text>
</comment>
<dbReference type="PANTHER" id="PTHR10434:SF59">
    <property type="entry name" value="1-ACYL-SN-GLYCEROL-3-PHOSPHATE ACYLTRANSFERASE"/>
    <property type="match status" value="1"/>
</dbReference>
<protein>
    <recommendedName>
        <fullName evidence="7 18">1-acyl-sn-glycerol-3-phosphate acyltransferase</fullName>
        <ecNumber evidence="6 18">2.3.1.51</ecNumber>
    </recommendedName>
</protein>
<evidence type="ECO:0000256" key="17">
    <source>
        <dbReference type="ARBA" id="ARBA00037183"/>
    </source>
</evidence>
<dbReference type="GO" id="GO:0008654">
    <property type="term" value="P:phospholipid biosynthetic process"/>
    <property type="evidence" value="ECO:0007669"/>
    <property type="project" value="UniProtKB-KW"/>
</dbReference>
<comment type="domain">
    <text evidence="18">The HXXXXD motif is essential for acyltransferase activity and may constitute the binding site for the phosphate moiety of the glycerol-3-phosphate.</text>
</comment>
<dbReference type="CDD" id="cd07989">
    <property type="entry name" value="LPLAT_AGPAT-like"/>
    <property type="match status" value="1"/>
</dbReference>
<evidence type="ECO:0000256" key="5">
    <source>
        <dbReference type="ARBA" id="ARBA00008655"/>
    </source>
</evidence>
<evidence type="ECO:0000256" key="15">
    <source>
        <dbReference type="ARBA" id="ARBA00023264"/>
    </source>
</evidence>
<dbReference type="KEGG" id="ckh:LVJ77_12515"/>
<dbReference type="InterPro" id="IPR004552">
    <property type="entry name" value="AGP_acyltrans"/>
</dbReference>
<dbReference type="GO" id="GO:0005886">
    <property type="term" value="C:plasma membrane"/>
    <property type="evidence" value="ECO:0007669"/>
    <property type="project" value="UniProtKB-SubCell"/>
</dbReference>
<evidence type="ECO:0000256" key="6">
    <source>
        <dbReference type="ARBA" id="ARBA00013211"/>
    </source>
</evidence>
<comment type="similarity">
    <text evidence="5 18">Belongs to the 1-acyl-sn-glycerol-3-phosphate acyltransferase family.</text>
</comment>
<keyword evidence="21" id="KW-1185">Reference proteome</keyword>
<keyword evidence="11 18" id="KW-0808">Transferase</keyword>
<keyword evidence="13" id="KW-0472">Membrane</keyword>
<dbReference type="Proteomes" id="UP000831534">
    <property type="component" value="Chromosome"/>
</dbReference>
<evidence type="ECO:0000256" key="2">
    <source>
        <dbReference type="ARBA" id="ARBA00004417"/>
    </source>
</evidence>
<evidence type="ECO:0000259" key="19">
    <source>
        <dbReference type="SMART" id="SM00563"/>
    </source>
</evidence>
<dbReference type="SUPFAM" id="SSF69593">
    <property type="entry name" value="Glycerol-3-phosphate (1)-acyltransferase"/>
    <property type="match status" value="1"/>
</dbReference>
<evidence type="ECO:0000256" key="12">
    <source>
        <dbReference type="ARBA" id="ARBA00023098"/>
    </source>
</evidence>
<evidence type="ECO:0000313" key="21">
    <source>
        <dbReference type="Proteomes" id="UP000831534"/>
    </source>
</evidence>
<dbReference type="PANTHER" id="PTHR10434">
    <property type="entry name" value="1-ACYL-SN-GLYCEROL-3-PHOSPHATE ACYLTRANSFERASE"/>
    <property type="match status" value="1"/>
</dbReference>
<evidence type="ECO:0000256" key="8">
    <source>
        <dbReference type="ARBA" id="ARBA00022475"/>
    </source>
</evidence>
<dbReference type="NCBIfam" id="TIGR00530">
    <property type="entry name" value="AGP_acyltrn"/>
    <property type="match status" value="1"/>
</dbReference>
<evidence type="ECO:0000256" key="1">
    <source>
        <dbReference type="ARBA" id="ARBA00001141"/>
    </source>
</evidence>
<dbReference type="InterPro" id="IPR002123">
    <property type="entry name" value="Plipid/glycerol_acylTrfase"/>
</dbReference>
<evidence type="ECO:0000256" key="9">
    <source>
        <dbReference type="ARBA" id="ARBA00022516"/>
    </source>
</evidence>
<keyword evidence="15 18" id="KW-1208">Phospholipid metabolism</keyword>
<keyword evidence="12 18" id="KW-0443">Lipid metabolism</keyword>
<dbReference type="SMART" id="SM00563">
    <property type="entry name" value="PlsC"/>
    <property type="match status" value="1"/>
</dbReference>
<evidence type="ECO:0000256" key="4">
    <source>
        <dbReference type="ARBA" id="ARBA00005189"/>
    </source>
</evidence>
<name>A0ABD8B821_9NEIS</name>
<dbReference type="EMBL" id="CP091521">
    <property type="protein sequence ID" value="XHH49826.1"/>
    <property type="molecule type" value="Genomic_DNA"/>
</dbReference>
<organism evidence="20 21">
    <name type="scientific">Conchiformibius kuhniae</name>
    <dbReference type="NCBI Taxonomy" id="211502"/>
    <lineage>
        <taxon>Bacteria</taxon>
        <taxon>Pseudomonadati</taxon>
        <taxon>Pseudomonadota</taxon>
        <taxon>Betaproteobacteria</taxon>
        <taxon>Neisseriales</taxon>
        <taxon>Neisseriaceae</taxon>
        <taxon>Conchiformibius</taxon>
    </lineage>
</organism>
<dbReference type="GO" id="GO:0003841">
    <property type="term" value="F:1-acylglycerol-3-phosphate O-acyltransferase activity"/>
    <property type="evidence" value="ECO:0007669"/>
    <property type="project" value="UniProtKB-UniRule"/>
</dbReference>
<keyword evidence="10" id="KW-0997">Cell inner membrane</keyword>
<dbReference type="EC" id="2.3.1.51" evidence="6 18"/>
<dbReference type="Pfam" id="PF01553">
    <property type="entry name" value="Acyltransferase"/>
    <property type="match status" value="1"/>
</dbReference>
<accession>A0ABD8B821</accession>
<feature type="domain" description="Phospholipid/glycerol acyltransferase" evidence="19">
    <location>
        <begin position="73"/>
        <end position="185"/>
    </location>
</feature>
<evidence type="ECO:0000256" key="7">
    <source>
        <dbReference type="ARBA" id="ARBA00016139"/>
    </source>
</evidence>
<gene>
    <name evidence="20" type="ORF">LVJ77_12515</name>
</gene>
<evidence type="ECO:0000256" key="14">
    <source>
        <dbReference type="ARBA" id="ARBA00023209"/>
    </source>
</evidence>
<comment type="catalytic activity">
    <reaction evidence="1 18">
        <text>a 1-acyl-sn-glycero-3-phosphate + an acyl-CoA = a 1,2-diacyl-sn-glycero-3-phosphate + CoA</text>
        <dbReference type="Rhea" id="RHEA:19709"/>
        <dbReference type="ChEBI" id="CHEBI:57287"/>
        <dbReference type="ChEBI" id="CHEBI:57970"/>
        <dbReference type="ChEBI" id="CHEBI:58342"/>
        <dbReference type="ChEBI" id="CHEBI:58608"/>
        <dbReference type="EC" id="2.3.1.51"/>
    </reaction>
</comment>
<reference evidence="20 21" key="1">
    <citation type="journal article" date="2022" name="Res Sq">
        <title>Evolution of multicellular longitudinally dividing oral cavity symbionts (Neisseriaceae).</title>
        <authorList>
            <person name="Nyongesa S."/>
            <person name="Weber P."/>
            <person name="Bernet E."/>
            <person name="Pullido F."/>
            <person name="Nieckarz M."/>
            <person name="Delaby M."/>
            <person name="Nieves C."/>
            <person name="Viehboeck T."/>
            <person name="Krause N."/>
            <person name="Rivera-Millot A."/>
            <person name="Nakamura A."/>
            <person name="Vischer N."/>
            <person name="VanNieuwenhze M."/>
            <person name="Brun Y."/>
            <person name="Cava F."/>
            <person name="Bulgheresi S."/>
            <person name="Veyrier F."/>
        </authorList>
    </citation>
    <scope>NUCLEOTIDE SEQUENCE [LARGE SCALE GENOMIC DNA]</scope>
    <source>
        <strain evidence="20 21">17694</strain>
    </source>
</reference>
<keyword evidence="9 18" id="KW-0444">Lipid biosynthesis</keyword>
<proteinExistence type="inferred from homology"/>